<feature type="domain" description="Ig-like" evidence="13">
    <location>
        <begin position="704"/>
        <end position="792"/>
    </location>
</feature>
<dbReference type="SMART" id="SM00284">
    <property type="entry name" value="OLF"/>
    <property type="match status" value="1"/>
</dbReference>
<evidence type="ECO:0000259" key="13">
    <source>
        <dbReference type="PROSITE" id="PS50835"/>
    </source>
</evidence>
<feature type="compositionally biased region" description="Basic residues" evidence="12">
    <location>
        <begin position="380"/>
        <end position="413"/>
    </location>
</feature>
<dbReference type="PROSITE" id="PS51132">
    <property type="entry name" value="OLF"/>
    <property type="match status" value="1"/>
</dbReference>
<protein>
    <submittedName>
        <fullName evidence="16">Uncharacterized protein LOC112466764</fullName>
    </submittedName>
</protein>
<dbReference type="Gene3D" id="2.60.40.10">
    <property type="entry name" value="Immunoglobulins"/>
    <property type="match status" value="2"/>
</dbReference>
<keyword evidence="8" id="KW-1015">Disulfide bond</keyword>
<feature type="compositionally biased region" description="Low complexity" evidence="12">
    <location>
        <begin position="652"/>
        <end position="671"/>
    </location>
</feature>
<dbReference type="GeneID" id="112466764"/>
<feature type="region of interest" description="Disordered" evidence="12">
    <location>
        <begin position="1238"/>
        <end position="1265"/>
    </location>
</feature>
<dbReference type="InterPro" id="IPR007110">
    <property type="entry name" value="Ig-like_dom"/>
</dbReference>
<keyword evidence="9" id="KW-0325">Glycoprotein</keyword>
<dbReference type="InterPro" id="IPR008160">
    <property type="entry name" value="Collagen"/>
</dbReference>
<dbReference type="Pfam" id="PF13927">
    <property type="entry name" value="Ig_3"/>
    <property type="match status" value="2"/>
</dbReference>
<evidence type="ECO:0000256" key="4">
    <source>
        <dbReference type="ARBA" id="ARBA00022525"/>
    </source>
</evidence>
<feature type="region of interest" description="Disordered" evidence="12">
    <location>
        <begin position="559"/>
        <end position="684"/>
    </location>
</feature>
<dbReference type="AlphaFoldDB" id="A0A6J1R833"/>
<evidence type="ECO:0000256" key="9">
    <source>
        <dbReference type="ARBA" id="ARBA00023180"/>
    </source>
</evidence>
<dbReference type="RefSeq" id="XP_024890817.1">
    <property type="nucleotide sequence ID" value="XM_025035049.1"/>
</dbReference>
<evidence type="ECO:0000256" key="10">
    <source>
        <dbReference type="ARBA" id="ARBA00023319"/>
    </source>
</evidence>
<feature type="compositionally biased region" description="Basic residues" evidence="12">
    <location>
        <begin position="1242"/>
        <end position="1258"/>
    </location>
</feature>
<evidence type="ECO:0000256" key="2">
    <source>
        <dbReference type="ARBA" id="ARBA00004613"/>
    </source>
</evidence>
<comment type="caution">
    <text evidence="11">Lacks conserved residue(s) required for the propagation of feature annotation.</text>
</comment>
<dbReference type="FunFam" id="2.60.40.10:FF:000032">
    <property type="entry name" value="palladin isoform X1"/>
    <property type="match status" value="1"/>
</dbReference>
<accession>A0A6J1R833</accession>
<dbReference type="GO" id="GO:0007165">
    <property type="term" value="P:signal transduction"/>
    <property type="evidence" value="ECO:0007669"/>
    <property type="project" value="TreeGrafter"/>
</dbReference>
<name>A0A6J1R833_9HYME</name>
<dbReference type="InterPro" id="IPR050605">
    <property type="entry name" value="Olfactomedin-like_domain"/>
</dbReference>
<evidence type="ECO:0000256" key="1">
    <source>
        <dbReference type="ARBA" id="ARBA00004236"/>
    </source>
</evidence>
<comment type="subcellular location">
    <subcellularLocation>
        <location evidence="1">Cell membrane</location>
    </subcellularLocation>
    <subcellularLocation>
        <location evidence="2">Secreted</location>
    </subcellularLocation>
</comment>
<dbReference type="SMART" id="SM00408">
    <property type="entry name" value="IGc2"/>
    <property type="match status" value="2"/>
</dbReference>
<dbReference type="PANTHER" id="PTHR23192:SF85">
    <property type="entry name" value="GLIOMEDIN"/>
    <property type="match status" value="1"/>
</dbReference>
<dbReference type="SMART" id="SM00409">
    <property type="entry name" value="IG"/>
    <property type="match status" value="2"/>
</dbReference>
<feature type="compositionally biased region" description="Polar residues" evidence="12">
    <location>
        <begin position="348"/>
        <end position="358"/>
    </location>
</feature>
<evidence type="ECO:0000313" key="15">
    <source>
        <dbReference type="Proteomes" id="UP000504618"/>
    </source>
</evidence>
<reference evidence="16" key="1">
    <citation type="submission" date="2025-08" db="UniProtKB">
        <authorList>
            <consortium name="RefSeq"/>
        </authorList>
    </citation>
    <scope>IDENTIFICATION</scope>
    <source>
        <tissue evidence="16">Whole body</tissue>
    </source>
</reference>
<evidence type="ECO:0000256" key="11">
    <source>
        <dbReference type="PROSITE-ProRule" id="PRU00446"/>
    </source>
</evidence>
<dbReference type="Pfam" id="PF02191">
    <property type="entry name" value="OLF"/>
    <property type="match status" value="1"/>
</dbReference>
<dbReference type="InterPro" id="IPR036179">
    <property type="entry name" value="Ig-like_dom_sf"/>
</dbReference>
<sequence length="1265" mass="141874">MVTVQDIGLQLTKPVKELAEWNFPFSQTLEKYCSLFNTTCNKSFGEAGLVLQNSTAVYVHRIDSLWTTTECCRNELLIHEQEEATKNPAKKRDRKTDACFHKFKTVNFAEEVDKNIDIKKNHIVHDSVKSKSRRFTQLEKGIAQHVSIDIYDVNGEVVGKKYDFRCNQNISRDGILVDEFAPEDFCCGDDSVKEKSHYSYGLCDTSDSTIRDDNNENINMDAECERDCDSPEEEISDLVTSLELSQQNLSLSRDTETDDTLVKTPTNISSDSCHDATLTNIPSETCPDTPTDATSPVMTNLDNTVSSNNNDSEDQCLNNNIKGTIDVGSLLDSPPESVNSKGRRTSSTDDPASLNDSNGDLAKAKSFANSVQNTPLDKSRKNKTQRSTTKSKSKSLKRKPPASRKKRESKTRRNLLLSLEDSYYSAKDRPNMFKENSRTCMKYIQKYDPLQYTDVTNAELDLLGFRLHDNTELDTHISDDVTMNVNDNLTSIDGISELHSPSPMDTSTPYESFCDVWFRSDSPNFVPENVDKWHEMIQPKYDVIENFCRSSAKYCPPGLPGAPGNPGTPGEPGLPGARGMDGLKGPPGHPGVRGPKGDIGPPGFDGRDGVPGEPGLDGIPGRSGLDGVPGSNGKPGMNGSPGLPGRNGTDGRPGQMGPQGPQGPRGEIGPPGHSGAPGKDGKSGIQAYKLHMNDDNENDLLIPPSIIEITPSLNSSGVISVLEGSKIRLRCAASGKPQPVIQWTKIDGSMIPMGPWHVSSVTGHTFNISVVTREHMGEYACNANNGIPPAVSKRFKLQVRFSPFIRIRNQVVLVRNQNPATLECEVEGFPEPVVHWERSDGRRLKMSDKYRTEVYDRRDNYKLKMKLRIARVTSSDHGTYHCVAKNDLDVVKGSFIVDDDIKDLEKYKMGKMEHVTYGYPMPTSVDQEQESCIPAQETCTTCPKCTYLDIMDHVHVQPLRDINNTWLPSRLAEGFIEAIGKPVLKGDDHYGSWMYDTSSSNDIMPDHRLWVTRHNETSFIYEYKTKEHFNNNTPTDPKLLHFPFQGNGHVVYDKSFFYNPMNRPSILRYDLSGHRACTDFLPKCERMLPCLEVDGQNHLYTHNFTYTDINVDENGLWVIYPLSPNCSGTHKNTVVVKMDPIEMQIQYAWNISIDHRRFAEMFIAGGVLYAIRNVTNNTMEIRYALDLYKNTTLDVNLSFTNPYHKTTAVSYNHKTKELYTWNKGNRLAYPLKWQEATEKVPSSRHTHAPRRNARRSVVNRHENIN</sequence>
<evidence type="ECO:0000256" key="7">
    <source>
        <dbReference type="ARBA" id="ARBA00023136"/>
    </source>
</evidence>
<dbReference type="InterPro" id="IPR003598">
    <property type="entry name" value="Ig_sub2"/>
</dbReference>
<evidence type="ECO:0000256" key="5">
    <source>
        <dbReference type="ARBA" id="ARBA00022729"/>
    </source>
</evidence>
<feature type="domain" description="Olfactomedin-like" evidence="14">
    <location>
        <begin position="972"/>
        <end position="1235"/>
    </location>
</feature>
<keyword evidence="3" id="KW-1003">Cell membrane</keyword>
<dbReference type="FunFam" id="2.60.40.10:FF:000328">
    <property type="entry name" value="CLUMA_CG000981, isoform A"/>
    <property type="match status" value="1"/>
</dbReference>
<dbReference type="InterPro" id="IPR003599">
    <property type="entry name" value="Ig_sub"/>
</dbReference>
<feature type="compositionally biased region" description="Polar residues" evidence="12">
    <location>
        <begin position="367"/>
        <end position="376"/>
    </location>
</feature>
<dbReference type="SUPFAM" id="SSF48726">
    <property type="entry name" value="Immunoglobulin"/>
    <property type="match status" value="2"/>
</dbReference>
<proteinExistence type="predicted"/>
<dbReference type="InterPro" id="IPR013783">
    <property type="entry name" value="Ig-like_fold"/>
</dbReference>
<dbReference type="GO" id="GO:0005615">
    <property type="term" value="C:extracellular space"/>
    <property type="evidence" value="ECO:0007669"/>
    <property type="project" value="TreeGrafter"/>
</dbReference>
<evidence type="ECO:0000256" key="12">
    <source>
        <dbReference type="SAM" id="MobiDB-lite"/>
    </source>
</evidence>
<dbReference type="Proteomes" id="UP000504618">
    <property type="component" value="Unplaced"/>
</dbReference>
<keyword evidence="6" id="KW-0677">Repeat</keyword>
<gene>
    <name evidence="16" type="primary">LOC112466764</name>
</gene>
<evidence type="ECO:0000256" key="6">
    <source>
        <dbReference type="ARBA" id="ARBA00022737"/>
    </source>
</evidence>
<evidence type="ECO:0000259" key="14">
    <source>
        <dbReference type="PROSITE" id="PS51132"/>
    </source>
</evidence>
<feature type="region of interest" description="Disordered" evidence="12">
    <location>
        <begin position="326"/>
        <end position="414"/>
    </location>
</feature>
<dbReference type="OrthoDB" id="8626508at2759"/>
<keyword evidence="10" id="KW-0393">Immunoglobulin domain</keyword>
<keyword evidence="4" id="KW-0964">Secreted</keyword>
<keyword evidence="5" id="KW-0732">Signal</keyword>
<organism evidence="15 16">
    <name type="scientific">Temnothorax curvispinosus</name>
    <dbReference type="NCBI Taxonomy" id="300111"/>
    <lineage>
        <taxon>Eukaryota</taxon>
        <taxon>Metazoa</taxon>
        <taxon>Ecdysozoa</taxon>
        <taxon>Arthropoda</taxon>
        <taxon>Hexapoda</taxon>
        <taxon>Insecta</taxon>
        <taxon>Pterygota</taxon>
        <taxon>Neoptera</taxon>
        <taxon>Endopterygota</taxon>
        <taxon>Hymenoptera</taxon>
        <taxon>Apocrita</taxon>
        <taxon>Aculeata</taxon>
        <taxon>Formicoidea</taxon>
        <taxon>Formicidae</taxon>
        <taxon>Myrmicinae</taxon>
        <taxon>Temnothorax</taxon>
    </lineage>
</organism>
<evidence type="ECO:0000256" key="3">
    <source>
        <dbReference type="ARBA" id="ARBA00022475"/>
    </source>
</evidence>
<keyword evidence="15" id="KW-1185">Reference proteome</keyword>
<dbReference type="InterPro" id="IPR003112">
    <property type="entry name" value="Olfac-like_dom"/>
</dbReference>
<dbReference type="PROSITE" id="PS50835">
    <property type="entry name" value="IG_LIKE"/>
    <property type="match status" value="2"/>
</dbReference>
<feature type="domain" description="Ig-like" evidence="13">
    <location>
        <begin position="803"/>
        <end position="898"/>
    </location>
</feature>
<dbReference type="GO" id="GO:0005886">
    <property type="term" value="C:plasma membrane"/>
    <property type="evidence" value="ECO:0007669"/>
    <property type="project" value="UniProtKB-SubCell"/>
</dbReference>
<keyword evidence="7" id="KW-0472">Membrane</keyword>
<dbReference type="CDD" id="cd00096">
    <property type="entry name" value="Ig"/>
    <property type="match status" value="1"/>
</dbReference>
<evidence type="ECO:0000256" key="8">
    <source>
        <dbReference type="ARBA" id="ARBA00023157"/>
    </source>
</evidence>
<dbReference type="Pfam" id="PF01391">
    <property type="entry name" value="Collagen"/>
    <property type="match status" value="2"/>
</dbReference>
<dbReference type="PANTHER" id="PTHR23192">
    <property type="entry name" value="OLFACTOMEDIN-RELATED"/>
    <property type="match status" value="1"/>
</dbReference>
<evidence type="ECO:0000313" key="16">
    <source>
        <dbReference type="RefSeq" id="XP_024890817.1"/>
    </source>
</evidence>